<dbReference type="InterPro" id="IPR002523">
    <property type="entry name" value="MgTranspt_CorA/ZnTranspt_ZntB"/>
</dbReference>
<feature type="transmembrane region" description="Helical" evidence="6">
    <location>
        <begin position="598"/>
        <end position="619"/>
    </location>
</feature>
<dbReference type="SUPFAM" id="SSF144083">
    <property type="entry name" value="Magnesium transport protein CorA, transmembrane region"/>
    <property type="match status" value="1"/>
</dbReference>
<dbReference type="GeneID" id="54290079"/>
<evidence type="ECO:0000256" key="3">
    <source>
        <dbReference type="ARBA" id="ARBA00022989"/>
    </source>
</evidence>
<evidence type="ECO:0000256" key="4">
    <source>
        <dbReference type="ARBA" id="ARBA00023136"/>
    </source>
</evidence>
<organism evidence="7 8">
    <name type="scientific">Aaosphaeria arxii CBS 175.79</name>
    <dbReference type="NCBI Taxonomy" id="1450172"/>
    <lineage>
        <taxon>Eukaryota</taxon>
        <taxon>Fungi</taxon>
        <taxon>Dikarya</taxon>
        <taxon>Ascomycota</taxon>
        <taxon>Pezizomycotina</taxon>
        <taxon>Dothideomycetes</taxon>
        <taxon>Pleosporomycetidae</taxon>
        <taxon>Pleosporales</taxon>
        <taxon>Pleosporales incertae sedis</taxon>
        <taxon>Aaosphaeria</taxon>
    </lineage>
</organism>
<evidence type="ECO:0000256" key="2">
    <source>
        <dbReference type="ARBA" id="ARBA00022692"/>
    </source>
</evidence>
<comment type="subcellular location">
    <subcellularLocation>
        <location evidence="1">Cell membrane</location>
        <topology evidence="1">Multi-pass membrane protein</topology>
    </subcellularLocation>
</comment>
<dbReference type="RefSeq" id="XP_033390507.1">
    <property type="nucleotide sequence ID" value="XM_033532682.1"/>
</dbReference>
<keyword evidence="3 6" id="KW-1133">Transmembrane helix</keyword>
<dbReference type="InterPro" id="IPR045863">
    <property type="entry name" value="CorA_TM1_TM2"/>
</dbReference>
<dbReference type="Gene3D" id="1.20.58.340">
    <property type="entry name" value="Magnesium transport protein CorA, transmembrane region"/>
    <property type="match status" value="1"/>
</dbReference>
<accession>A0A6A5Y9R8</accession>
<name>A0A6A5Y9R8_9PLEO</name>
<sequence>MATRSGMSTPYSILEKLSVGGRDDDTDDNQDDDRDNDQDKELITGIDLNSEALKRLCTGRFTTPNFDKEPEYREQRLDIASAALYLGGGEAHGKAHGKAVCRVLTKAKPKRPTEEDGKSAARWLYDHRRHYETSGISFDDFERLAINATLEHHPEHFRVVTYLLKKIRTVCKERSPYGSFIKPGTVLRCDGKDRKLPDKPDLHASFIAWPYFDTGNLKPPTTSKDSLLHVPRGLFRYSYPQENTLDREDHQVFRKFRGVDANQYLRVSQLWVLVLQSTTIISCGPETITKTFGKYVEVIDGNKDFSGQPLVEVTDVFRRVTYFPIDQCEDFHRLERTICRKCLPDDNQEINNYTLHHGNSKEEIGFLQWATILRENQSMFIHVRINRKVAVPDRSTPRCSSKDVDEMPDTYLSARLACCRSLSTNAELIGLSYLEEYVEDTKKHLLRQGYVCIHAPLETLILFMFRDFVGRPLTNFTVLELYQEHLSKLRYDAGRRPSRKLLQEMHLLEEEMEIVETVYKQQFEVIRRLGKIIEPDSYRITEFVRIDAHKIESRILKRVGRMACEFNARFASHRSQTAKAVQDLKSDLEIAGQRHSKAILAFTLVTIVFQILSFVASLFGMNTSDIREMGGTQAKYWQAALPLAALIGGISLLVAYGPPIRERFGRWRRENHDTSQIKKRSWIQVFSRSRRRDEEDNDLVEPK</sequence>
<dbReference type="GO" id="GO:0015087">
    <property type="term" value="F:cobalt ion transmembrane transporter activity"/>
    <property type="evidence" value="ECO:0007669"/>
    <property type="project" value="TreeGrafter"/>
</dbReference>
<dbReference type="GO" id="GO:0000287">
    <property type="term" value="F:magnesium ion binding"/>
    <property type="evidence" value="ECO:0007669"/>
    <property type="project" value="TreeGrafter"/>
</dbReference>
<protein>
    <submittedName>
        <fullName evidence="7">Uncharacterized protein</fullName>
    </submittedName>
</protein>
<gene>
    <name evidence="7" type="ORF">BU24DRAFT_471283</name>
</gene>
<proteinExistence type="predicted"/>
<dbReference type="GO" id="GO:0015095">
    <property type="term" value="F:magnesium ion transmembrane transporter activity"/>
    <property type="evidence" value="ECO:0007669"/>
    <property type="project" value="TreeGrafter"/>
</dbReference>
<dbReference type="GO" id="GO:0050897">
    <property type="term" value="F:cobalt ion binding"/>
    <property type="evidence" value="ECO:0007669"/>
    <property type="project" value="TreeGrafter"/>
</dbReference>
<dbReference type="OrthoDB" id="5430750at2759"/>
<dbReference type="GO" id="GO:0005886">
    <property type="term" value="C:plasma membrane"/>
    <property type="evidence" value="ECO:0007669"/>
    <property type="project" value="UniProtKB-SubCell"/>
</dbReference>
<keyword evidence="8" id="KW-1185">Reference proteome</keyword>
<feature type="region of interest" description="Disordered" evidence="5">
    <location>
        <begin position="1"/>
        <end position="38"/>
    </location>
</feature>
<dbReference type="Proteomes" id="UP000799778">
    <property type="component" value="Unassembled WGS sequence"/>
</dbReference>
<evidence type="ECO:0000313" key="7">
    <source>
        <dbReference type="EMBL" id="KAF2022168.1"/>
    </source>
</evidence>
<dbReference type="PANTHER" id="PTHR46494:SF1">
    <property type="entry name" value="CORA FAMILY METAL ION TRANSPORTER (EUROFUNG)"/>
    <property type="match status" value="1"/>
</dbReference>
<keyword evidence="2 6" id="KW-0812">Transmembrane</keyword>
<feature type="transmembrane region" description="Helical" evidence="6">
    <location>
        <begin position="639"/>
        <end position="659"/>
    </location>
</feature>
<evidence type="ECO:0000256" key="5">
    <source>
        <dbReference type="SAM" id="MobiDB-lite"/>
    </source>
</evidence>
<evidence type="ECO:0000313" key="8">
    <source>
        <dbReference type="Proteomes" id="UP000799778"/>
    </source>
</evidence>
<dbReference type="EMBL" id="ML978066">
    <property type="protein sequence ID" value="KAF2022168.1"/>
    <property type="molecule type" value="Genomic_DNA"/>
</dbReference>
<keyword evidence="4 6" id="KW-0472">Membrane</keyword>
<dbReference type="AlphaFoldDB" id="A0A6A5Y9R8"/>
<feature type="compositionally biased region" description="Polar residues" evidence="5">
    <location>
        <begin position="1"/>
        <end position="11"/>
    </location>
</feature>
<evidence type="ECO:0000256" key="1">
    <source>
        <dbReference type="ARBA" id="ARBA00004651"/>
    </source>
</evidence>
<evidence type="ECO:0000256" key="6">
    <source>
        <dbReference type="SAM" id="Phobius"/>
    </source>
</evidence>
<dbReference type="Pfam" id="PF01544">
    <property type="entry name" value="CorA"/>
    <property type="match status" value="1"/>
</dbReference>
<dbReference type="PANTHER" id="PTHR46494">
    <property type="entry name" value="CORA FAMILY METAL ION TRANSPORTER (EUROFUNG)"/>
    <property type="match status" value="1"/>
</dbReference>
<reference evidence="7" key="1">
    <citation type="journal article" date="2020" name="Stud. Mycol.">
        <title>101 Dothideomycetes genomes: a test case for predicting lifestyles and emergence of pathogens.</title>
        <authorList>
            <person name="Haridas S."/>
            <person name="Albert R."/>
            <person name="Binder M."/>
            <person name="Bloem J."/>
            <person name="Labutti K."/>
            <person name="Salamov A."/>
            <person name="Andreopoulos B."/>
            <person name="Baker S."/>
            <person name="Barry K."/>
            <person name="Bills G."/>
            <person name="Bluhm B."/>
            <person name="Cannon C."/>
            <person name="Castanera R."/>
            <person name="Culley D."/>
            <person name="Daum C."/>
            <person name="Ezra D."/>
            <person name="Gonzalez J."/>
            <person name="Henrissat B."/>
            <person name="Kuo A."/>
            <person name="Liang C."/>
            <person name="Lipzen A."/>
            <person name="Lutzoni F."/>
            <person name="Magnuson J."/>
            <person name="Mondo S."/>
            <person name="Nolan M."/>
            <person name="Ohm R."/>
            <person name="Pangilinan J."/>
            <person name="Park H.-J."/>
            <person name="Ramirez L."/>
            <person name="Alfaro M."/>
            <person name="Sun H."/>
            <person name="Tritt A."/>
            <person name="Yoshinaga Y."/>
            <person name="Zwiers L.-H."/>
            <person name="Turgeon B."/>
            <person name="Goodwin S."/>
            <person name="Spatafora J."/>
            <person name="Crous P."/>
            <person name="Grigoriev I."/>
        </authorList>
    </citation>
    <scope>NUCLEOTIDE SEQUENCE</scope>
    <source>
        <strain evidence="7">CBS 175.79</strain>
    </source>
</reference>
<feature type="compositionally biased region" description="Acidic residues" evidence="5">
    <location>
        <begin position="24"/>
        <end position="36"/>
    </location>
</feature>